<dbReference type="SUPFAM" id="SSF53474">
    <property type="entry name" value="alpha/beta-Hydrolases"/>
    <property type="match status" value="1"/>
</dbReference>
<gene>
    <name evidence="2" type="ORF">I8J32_002375</name>
</gene>
<dbReference type="Proteomes" id="UP000639274">
    <property type="component" value="Chromosome"/>
</dbReference>
<dbReference type="Pfam" id="PF12697">
    <property type="entry name" value="Abhydrolase_6"/>
    <property type="match status" value="1"/>
</dbReference>
<keyword evidence="3" id="KW-1185">Reference proteome</keyword>
<organism evidence="2 3">
    <name type="scientific">Agrilutibacter solisilvae</name>
    <dbReference type="NCBI Taxonomy" id="2763317"/>
    <lineage>
        <taxon>Bacteria</taxon>
        <taxon>Pseudomonadati</taxon>
        <taxon>Pseudomonadota</taxon>
        <taxon>Gammaproteobacteria</taxon>
        <taxon>Lysobacterales</taxon>
        <taxon>Lysobacteraceae</taxon>
        <taxon>Agrilutibacter</taxon>
    </lineage>
</organism>
<dbReference type="RefSeq" id="WP_200615427.1">
    <property type="nucleotide sequence ID" value="NZ_CP071518.1"/>
</dbReference>
<dbReference type="InterPro" id="IPR029058">
    <property type="entry name" value="AB_hydrolase_fold"/>
</dbReference>
<dbReference type="KEGG" id="lsf:I8J32_002375"/>
<dbReference type="EMBL" id="CP071518">
    <property type="protein sequence ID" value="QSX78796.1"/>
    <property type="molecule type" value="Genomic_DNA"/>
</dbReference>
<dbReference type="GO" id="GO:0016787">
    <property type="term" value="F:hydrolase activity"/>
    <property type="evidence" value="ECO:0007669"/>
    <property type="project" value="UniProtKB-KW"/>
</dbReference>
<name>A0A974Y5K1_9GAMM</name>
<dbReference type="AlphaFoldDB" id="A0A974Y5K1"/>
<feature type="domain" description="AB hydrolase-1" evidence="1">
    <location>
        <begin position="365"/>
        <end position="631"/>
    </location>
</feature>
<dbReference type="Gene3D" id="3.40.50.1820">
    <property type="entry name" value="alpha/beta hydrolase"/>
    <property type="match status" value="1"/>
</dbReference>
<dbReference type="InterPro" id="IPR000073">
    <property type="entry name" value="AB_hydrolase_1"/>
</dbReference>
<protein>
    <submittedName>
        <fullName evidence="2">Alpha/beta fold hydrolase</fullName>
    </submittedName>
</protein>
<evidence type="ECO:0000313" key="3">
    <source>
        <dbReference type="Proteomes" id="UP000639274"/>
    </source>
</evidence>
<reference evidence="2 3" key="1">
    <citation type="submission" date="2021-03" db="EMBL/GenBank/DDBJ databases">
        <title>Lysobacter sp. nov. isolated from soil of gangwondo yeongwol, south Korea.</title>
        <authorList>
            <person name="Kim K.R."/>
            <person name="Kim K.H."/>
            <person name="Jeon C.O."/>
        </authorList>
    </citation>
    <scope>NUCLEOTIDE SEQUENCE [LARGE SCALE GENOMIC DNA]</scope>
    <source>
        <strain evidence="2 3">R19</strain>
    </source>
</reference>
<proteinExistence type="predicted"/>
<sequence>MTTGEHSRPEAAPRKAWRKMPFLPALALCLALLSGCAAVSVRQDRPHGEVSGDVLTTGELGRATRSTLMMLGIDVDHCQQAVDDCLQRLRTSAVLSREERFSAMAEIALADAMALHEKDKTQDWGDQAIADYLEVAQYAYAYLFRGEHTPAQRALEDRQATVRDFYHHAVEQLAVRLFERRKKEQPIVELPELRESRQVGTWNLTLERMDLRLSAGAARLSEIVPTSRMSIEGMRNVYGRDGLGAPLVAVAVPDERVEAADDAEGENIGYLPATMVVSFPAASLDELLVTRQARIQVLDPYQTKTVVLEGIEVPLGANYTAPYALWLARSGFGRQAIAGALGGSRGVHEPRLFMMQPFDPNRLTVIMLHGIASSPEAWVNMANEVLGDEALRDRYQVWQVYYPTNLPVGENRKEIGELLEAARSSLDPGRSSAASHDTVLIGHSMGGVLARLLVVDSGDRLWMELFNAPPGSPKRQRLAALEPYLTLRPTAGVSRAIFLASPHAGAPNSGWLLSLVARLVRLPKTLAGRTQQFADMIAADQPEYAQFMRQSPNAIRAMDENSPYIRMTSKLDIAPGVTYHSIIARKNPDVPLEQAFDGIVPYPSAHLPGADSELVVTSGHSVQENPEAILEIRRILREHARRVAERDATPASVPTPSE</sequence>
<accession>A0A974Y5K1</accession>
<keyword evidence="2" id="KW-0378">Hydrolase</keyword>
<evidence type="ECO:0000313" key="2">
    <source>
        <dbReference type="EMBL" id="QSX78796.1"/>
    </source>
</evidence>
<evidence type="ECO:0000259" key="1">
    <source>
        <dbReference type="Pfam" id="PF12697"/>
    </source>
</evidence>